<dbReference type="Proteomes" id="UP000790377">
    <property type="component" value="Unassembled WGS sequence"/>
</dbReference>
<evidence type="ECO:0000313" key="1">
    <source>
        <dbReference type="EMBL" id="KAH7912749.1"/>
    </source>
</evidence>
<comment type="caution">
    <text evidence="1">The sequence shown here is derived from an EMBL/GenBank/DDBJ whole genome shotgun (WGS) entry which is preliminary data.</text>
</comment>
<dbReference type="EMBL" id="MU267644">
    <property type="protein sequence ID" value="KAH7912749.1"/>
    <property type="molecule type" value="Genomic_DNA"/>
</dbReference>
<name>A0ACB8AHY2_9AGAM</name>
<gene>
    <name evidence="1" type="ORF">BJ138DRAFT_1147546</name>
</gene>
<keyword evidence="2" id="KW-1185">Reference proteome</keyword>
<proteinExistence type="predicted"/>
<reference evidence="1" key="1">
    <citation type="journal article" date="2021" name="New Phytol.">
        <title>Evolutionary innovations through gain and loss of genes in the ectomycorrhizal Boletales.</title>
        <authorList>
            <person name="Wu G."/>
            <person name="Miyauchi S."/>
            <person name="Morin E."/>
            <person name="Kuo A."/>
            <person name="Drula E."/>
            <person name="Varga T."/>
            <person name="Kohler A."/>
            <person name="Feng B."/>
            <person name="Cao Y."/>
            <person name="Lipzen A."/>
            <person name="Daum C."/>
            <person name="Hundley H."/>
            <person name="Pangilinan J."/>
            <person name="Johnson J."/>
            <person name="Barry K."/>
            <person name="LaButti K."/>
            <person name="Ng V."/>
            <person name="Ahrendt S."/>
            <person name="Min B."/>
            <person name="Choi I.G."/>
            <person name="Park H."/>
            <person name="Plett J.M."/>
            <person name="Magnuson J."/>
            <person name="Spatafora J.W."/>
            <person name="Nagy L.G."/>
            <person name="Henrissat B."/>
            <person name="Grigoriev I.V."/>
            <person name="Yang Z.L."/>
            <person name="Xu J."/>
            <person name="Martin F.M."/>
        </authorList>
    </citation>
    <scope>NUCLEOTIDE SEQUENCE</scope>
    <source>
        <strain evidence="1">ATCC 28755</strain>
    </source>
</reference>
<accession>A0ACB8AHY2</accession>
<organism evidence="1 2">
    <name type="scientific">Hygrophoropsis aurantiaca</name>
    <dbReference type="NCBI Taxonomy" id="72124"/>
    <lineage>
        <taxon>Eukaryota</taxon>
        <taxon>Fungi</taxon>
        <taxon>Dikarya</taxon>
        <taxon>Basidiomycota</taxon>
        <taxon>Agaricomycotina</taxon>
        <taxon>Agaricomycetes</taxon>
        <taxon>Agaricomycetidae</taxon>
        <taxon>Boletales</taxon>
        <taxon>Coniophorineae</taxon>
        <taxon>Hygrophoropsidaceae</taxon>
        <taxon>Hygrophoropsis</taxon>
    </lineage>
</organism>
<evidence type="ECO:0000313" key="2">
    <source>
        <dbReference type="Proteomes" id="UP000790377"/>
    </source>
</evidence>
<sequence length="357" mass="39575">MNSSALEPAKSSSNGRNKLFLSLDNFSNTRNAANGLESDDKRWSDVVPPKSALTFAAMWDPDEGMVTFSGARLLDSRGESYLAVEDPNADPFHEDYPQVLPVNGDPDEFGESSATMATFQDAFKAFLHRIPRNSNYHTNHKHSNTIASSTLGGLDIYSREPATPLPMRRRSPQRYPYFNRLDREPPLTPRSKFGVPKNESPCTVDDEGFYEDRIVACEPVNLKSHFSTTTTSTSNYVAVARSAEEHTFEHPWLYNVDTPHGNFNMPTSPVPSTPRRRLKKRRPDGPSSPISPLSSSSTLVCDSPPGLTPPTSPSGKHKSSMTGTKVVRRMKKGSFDDDWVCIEITSTITTRLVSETS</sequence>
<protein>
    <submittedName>
        <fullName evidence="1">Uncharacterized protein</fullName>
    </submittedName>
</protein>